<dbReference type="InterPro" id="IPR008407">
    <property type="entry name" value="Brnchd-chn_aa_trnsp_AzlD"/>
</dbReference>
<proteinExistence type="predicted"/>
<dbReference type="OrthoDB" id="4484240at2"/>
<evidence type="ECO:0000313" key="3">
    <source>
        <dbReference type="Proteomes" id="UP000295198"/>
    </source>
</evidence>
<accession>A0A4Q4Z7Y0</accession>
<keyword evidence="1" id="KW-0812">Transmembrane</keyword>
<gene>
    <name evidence="2" type="ORF">EKO23_17590</name>
</gene>
<evidence type="ECO:0000256" key="1">
    <source>
        <dbReference type="SAM" id="Phobius"/>
    </source>
</evidence>
<protein>
    <submittedName>
        <fullName evidence="2">AzlD domain-containing protein</fullName>
    </submittedName>
</protein>
<dbReference type="Pfam" id="PF05437">
    <property type="entry name" value="AzlD"/>
    <property type="match status" value="1"/>
</dbReference>
<comment type="caution">
    <text evidence="2">The sequence shown here is derived from an EMBL/GenBank/DDBJ whole genome shotgun (WGS) entry which is preliminary data.</text>
</comment>
<keyword evidence="1" id="KW-1133">Transmembrane helix</keyword>
<feature type="transmembrane region" description="Helical" evidence="1">
    <location>
        <begin position="36"/>
        <end position="60"/>
    </location>
</feature>
<dbReference type="AlphaFoldDB" id="A0A4Q4Z7Y0"/>
<dbReference type="Proteomes" id="UP000295198">
    <property type="component" value="Unassembled WGS sequence"/>
</dbReference>
<dbReference type="EMBL" id="SDKM01000028">
    <property type="protein sequence ID" value="RYP83892.1"/>
    <property type="molecule type" value="Genomic_DNA"/>
</dbReference>
<keyword evidence="1" id="KW-0472">Membrane</keyword>
<keyword evidence="3" id="KW-1185">Reference proteome</keyword>
<sequence>MIGTTEILVAGAVLGAGTYAYRVAGPLLHTWFTPSLRVQALMTIAATVLLFALGVTSALMDGTHLADAARPAGVAVGAVLAWRRAPFVVVVVAAAGTAAGLRLLGL</sequence>
<reference evidence="2 3" key="1">
    <citation type="submission" date="2019-01" db="EMBL/GenBank/DDBJ databases">
        <title>Nocardioides guangzhouensis sp. nov., an actinobacterium isolated from soil.</title>
        <authorList>
            <person name="Fu Y."/>
            <person name="Cai Y."/>
            <person name="Lin Z."/>
            <person name="Chen P."/>
        </authorList>
    </citation>
    <scope>NUCLEOTIDE SEQUENCE [LARGE SCALE GENOMIC DNA]</scope>
    <source>
        <strain evidence="2 3">130</strain>
    </source>
</reference>
<feature type="transmembrane region" description="Helical" evidence="1">
    <location>
        <begin position="87"/>
        <end position="105"/>
    </location>
</feature>
<name>A0A4Q4Z7Y0_9ACTN</name>
<dbReference type="RefSeq" id="WP_134719434.1">
    <property type="nucleotide sequence ID" value="NZ_SDKM01000028.1"/>
</dbReference>
<evidence type="ECO:0000313" key="2">
    <source>
        <dbReference type="EMBL" id="RYP83892.1"/>
    </source>
</evidence>
<organism evidence="2 3">
    <name type="scientific">Nocardioides guangzhouensis</name>
    <dbReference type="NCBI Taxonomy" id="2497878"/>
    <lineage>
        <taxon>Bacteria</taxon>
        <taxon>Bacillati</taxon>
        <taxon>Actinomycetota</taxon>
        <taxon>Actinomycetes</taxon>
        <taxon>Propionibacteriales</taxon>
        <taxon>Nocardioidaceae</taxon>
        <taxon>Nocardioides</taxon>
    </lineage>
</organism>